<feature type="transmembrane region" description="Helical" evidence="2">
    <location>
        <begin position="215"/>
        <end position="240"/>
    </location>
</feature>
<keyword evidence="2" id="KW-0472">Membrane</keyword>
<feature type="region of interest" description="Disordered" evidence="1">
    <location>
        <begin position="270"/>
        <end position="312"/>
    </location>
</feature>
<proteinExistence type="predicted"/>
<dbReference type="OrthoDB" id="100715at2157"/>
<feature type="transmembrane region" description="Helical" evidence="2">
    <location>
        <begin position="20"/>
        <end position="37"/>
    </location>
</feature>
<evidence type="ECO:0008006" key="5">
    <source>
        <dbReference type="Google" id="ProtNLM"/>
    </source>
</evidence>
<evidence type="ECO:0000313" key="4">
    <source>
        <dbReference type="Proteomes" id="UP000243250"/>
    </source>
</evidence>
<evidence type="ECO:0000256" key="1">
    <source>
        <dbReference type="SAM" id="MobiDB-lite"/>
    </source>
</evidence>
<reference evidence="4" key="1">
    <citation type="submission" date="2016-10" db="EMBL/GenBank/DDBJ databases">
        <authorList>
            <person name="Varghese N."/>
            <person name="Submissions S."/>
        </authorList>
    </citation>
    <scope>NUCLEOTIDE SEQUENCE [LARGE SCALE GENOMIC DNA]</scope>
    <source>
        <strain evidence="4">CGMCC 1.8711</strain>
    </source>
</reference>
<feature type="transmembrane region" description="Helical" evidence="2">
    <location>
        <begin position="84"/>
        <end position="102"/>
    </location>
</feature>
<feature type="transmembrane region" description="Helical" evidence="2">
    <location>
        <begin position="122"/>
        <end position="146"/>
    </location>
</feature>
<sequence length="312" mass="32956">MVSDSIPFTDRLADGWRRSADAVWLAFVPVLTALFSVDKLASVAEMDGFHVGVNFLGFPSPAENVWQFVSTPQSGVVVDLTSSLSVLFVSFVVTTPLLGGYLGSVRRLLDDGETDLRFVDDALAYLAPMAVWVGVPTAATGALAVTTGGFRTVPGSGGLLPLVLLLFVAYVVLGYLFYAAPFLVALRETGLVDALRASYGLAVDGGPYAAYTLGYVLFVVVVSPFATLLVVNLGVLGLALGVPLGARLGLAATTATMRFLADVDDRSPTLRSWSNDRDDGNRDDGDRPLSDERREADALGDQPTEEAGVEGD</sequence>
<keyword evidence="2" id="KW-0812">Transmembrane</keyword>
<dbReference type="AlphaFoldDB" id="A0A1I6HEH2"/>
<evidence type="ECO:0000313" key="3">
    <source>
        <dbReference type="EMBL" id="SFR52768.1"/>
    </source>
</evidence>
<evidence type="ECO:0000256" key="2">
    <source>
        <dbReference type="SAM" id="Phobius"/>
    </source>
</evidence>
<accession>A0A1I6HEH2</accession>
<keyword evidence="4" id="KW-1185">Reference proteome</keyword>
<protein>
    <recommendedName>
        <fullName evidence="5">Membrane domain of glycerophosphoryl diester phosphodiesterase</fullName>
    </recommendedName>
</protein>
<feature type="compositionally biased region" description="Basic and acidic residues" evidence="1">
    <location>
        <begin position="270"/>
        <end position="297"/>
    </location>
</feature>
<name>A0A1I6HEH2_9EURY</name>
<keyword evidence="2" id="KW-1133">Transmembrane helix</keyword>
<dbReference type="Proteomes" id="UP000243250">
    <property type="component" value="Unassembled WGS sequence"/>
</dbReference>
<organism evidence="3 4">
    <name type="scientific">Halogeometricum limi</name>
    <dbReference type="NCBI Taxonomy" id="555875"/>
    <lineage>
        <taxon>Archaea</taxon>
        <taxon>Methanobacteriati</taxon>
        <taxon>Methanobacteriota</taxon>
        <taxon>Stenosarchaea group</taxon>
        <taxon>Halobacteria</taxon>
        <taxon>Halobacteriales</taxon>
        <taxon>Haloferacaceae</taxon>
        <taxon>Halogeometricum</taxon>
    </lineage>
</organism>
<feature type="transmembrane region" description="Helical" evidence="2">
    <location>
        <begin position="158"/>
        <end position="178"/>
    </location>
</feature>
<dbReference type="RefSeq" id="WP_089880419.1">
    <property type="nucleotide sequence ID" value="NZ_FOYS01000003.1"/>
</dbReference>
<dbReference type="EMBL" id="FOYS01000003">
    <property type="protein sequence ID" value="SFR52768.1"/>
    <property type="molecule type" value="Genomic_DNA"/>
</dbReference>
<gene>
    <name evidence="3" type="ORF">SAMN04488124_2131</name>
</gene>
<feature type="compositionally biased region" description="Acidic residues" evidence="1">
    <location>
        <begin position="303"/>
        <end position="312"/>
    </location>
</feature>